<dbReference type="HAMAP" id="MF_00148">
    <property type="entry name" value="UDG"/>
    <property type="match status" value="1"/>
</dbReference>
<dbReference type="NCBIfam" id="NF003588">
    <property type="entry name" value="PRK05254.1-1"/>
    <property type="match status" value="1"/>
</dbReference>
<evidence type="ECO:0000256" key="7">
    <source>
        <dbReference type="ARBA" id="ARBA00022801"/>
    </source>
</evidence>
<dbReference type="EC" id="3.2.2.27" evidence="4 9"/>
<evidence type="ECO:0000256" key="3">
    <source>
        <dbReference type="ARBA" id="ARBA00008184"/>
    </source>
</evidence>
<evidence type="ECO:0000256" key="9">
    <source>
        <dbReference type="HAMAP-Rule" id="MF_00148"/>
    </source>
</evidence>
<accession>A0A6I3LMQ8</accession>
<dbReference type="OrthoDB" id="9804372at2"/>
<dbReference type="NCBIfam" id="TIGR00628">
    <property type="entry name" value="ung"/>
    <property type="match status" value="1"/>
</dbReference>
<dbReference type="PANTHER" id="PTHR11264:SF0">
    <property type="entry name" value="URACIL-DNA GLYCOSYLASE"/>
    <property type="match status" value="1"/>
</dbReference>
<dbReference type="CDD" id="cd10027">
    <property type="entry name" value="UDG-F1-like"/>
    <property type="match status" value="1"/>
</dbReference>
<keyword evidence="14" id="KW-1185">Reference proteome</keyword>
<feature type="active site" description="Proton acceptor" evidence="9 10">
    <location>
        <position position="65"/>
    </location>
</feature>
<dbReference type="AlphaFoldDB" id="A0A6I3LMQ8"/>
<evidence type="ECO:0000256" key="1">
    <source>
        <dbReference type="ARBA" id="ARBA00001400"/>
    </source>
</evidence>
<dbReference type="Gene3D" id="3.40.470.10">
    <property type="entry name" value="Uracil-DNA glycosylase-like domain"/>
    <property type="match status" value="1"/>
</dbReference>
<dbReference type="SUPFAM" id="SSF52141">
    <property type="entry name" value="Uracil-DNA glycosylase-like"/>
    <property type="match status" value="1"/>
</dbReference>
<keyword evidence="13" id="KW-0326">Glycosidase</keyword>
<feature type="domain" description="Uracil-DNA glycosylase-like" evidence="12">
    <location>
        <begin position="50"/>
        <end position="210"/>
    </location>
</feature>
<organism evidence="13 14">
    <name type="scientific">Myroides albus</name>
    <dbReference type="NCBI Taxonomy" id="2562892"/>
    <lineage>
        <taxon>Bacteria</taxon>
        <taxon>Pseudomonadati</taxon>
        <taxon>Bacteroidota</taxon>
        <taxon>Flavobacteriia</taxon>
        <taxon>Flavobacteriales</taxon>
        <taxon>Flavobacteriaceae</taxon>
        <taxon>Myroides</taxon>
    </lineage>
</organism>
<evidence type="ECO:0000256" key="11">
    <source>
        <dbReference type="RuleBase" id="RU003780"/>
    </source>
</evidence>
<dbReference type="PROSITE" id="PS00130">
    <property type="entry name" value="U_DNA_GLYCOSYLASE"/>
    <property type="match status" value="1"/>
</dbReference>
<comment type="subcellular location">
    <subcellularLocation>
        <location evidence="9">Cytoplasm</location>
    </subcellularLocation>
</comment>
<keyword evidence="7 9" id="KW-0378">Hydrolase</keyword>
<name>A0A6I3LMQ8_9FLAO</name>
<comment type="function">
    <text evidence="2 9 11">Excises uracil residues from the DNA which can arise as a result of misincorporation of dUMP residues by DNA polymerase or due to deamination of cytosine.</text>
</comment>
<comment type="catalytic activity">
    <reaction evidence="1 9 11">
        <text>Hydrolyzes single-stranded DNA or mismatched double-stranded DNA and polynucleotides, releasing free uracil.</text>
        <dbReference type="EC" id="3.2.2.27"/>
    </reaction>
</comment>
<dbReference type="NCBIfam" id="NF003591">
    <property type="entry name" value="PRK05254.1-4"/>
    <property type="match status" value="1"/>
</dbReference>
<dbReference type="SMART" id="SM00986">
    <property type="entry name" value="UDG"/>
    <property type="match status" value="1"/>
</dbReference>
<proteinExistence type="inferred from homology"/>
<comment type="similarity">
    <text evidence="3 9 11">Belongs to the uracil-DNA glycosylase (UDG) superfamily. UNG family.</text>
</comment>
<dbReference type="InterPro" id="IPR002043">
    <property type="entry name" value="UDG_fam1"/>
</dbReference>
<evidence type="ECO:0000256" key="4">
    <source>
        <dbReference type="ARBA" id="ARBA00012030"/>
    </source>
</evidence>
<dbReference type="InterPro" id="IPR036895">
    <property type="entry name" value="Uracil-DNA_glycosylase-like_sf"/>
</dbReference>
<protein>
    <recommendedName>
        <fullName evidence="5 9">Uracil-DNA glycosylase</fullName>
        <shortName evidence="9">UDG</shortName>
        <ecNumber evidence="4 9">3.2.2.27</ecNumber>
    </recommendedName>
</protein>
<dbReference type="Proteomes" id="UP000438760">
    <property type="component" value="Unassembled WGS sequence"/>
</dbReference>
<evidence type="ECO:0000256" key="8">
    <source>
        <dbReference type="ARBA" id="ARBA00023204"/>
    </source>
</evidence>
<comment type="caution">
    <text evidence="13">The sequence shown here is derived from an EMBL/GenBank/DDBJ whole genome shotgun (WGS) entry which is preliminary data.</text>
</comment>
<dbReference type="Pfam" id="PF03167">
    <property type="entry name" value="UDG"/>
    <property type="match status" value="1"/>
</dbReference>
<reference evidence="13 14" key="1">
    <citation type="submission" date="2019-11" db="EMBL/GenBank/DDBJ databases">
        <title>Genome of Strain BIT-d1.</title>
        <authorList>
            <person name="Yang Y."/>
        </authorList>
    </citation>
    <scope>NUCLEOTIDE SEQUENCE [LARGE SCALE GENOMIC DNA]</scope>
    <source>
        <strain evidence="13 14">BIT-d1</strain>
    </source>
</reference>
<gene>
    <name evidence="9" type="primary">ung</name>
    <name evidence="13" type="ORF">GJV76_04820</name>
</gene>
<sequence length="222" mass="25197">MISNLSSDWQDKLQSEFNQPYFSVLTKFVEHEYKEKTIFPPQDLIYNALNLTSFEDVKVVILGQDPYHGLFQANGLSFAVNKGVKIPPSLVNIYKELQDDLGINNKQNGDLTPWAKQGVLLLNATLTVEQKKAGSHQKKGWEIFTDAIIKLIAEQREHVVFILWGSYAQKKGKAIDRNKHLVIETAHPSPLSVYRGFYGSKPFSKTNAYLSAKGLKEIDWQV</sequence>
<dbReference type="GO" id="GO:0004844">
    <property type="term" value="F:uracil DNA N-glycosylase activity"/>
    <property type="evidence" value="ECO:0007669"/>
    <property type="project" value="UniProtKB-UniRule"/>
</dbReference>
<dbReference type="GO" id="GO:0005737">
    <property type="term" value="C:cytoplasm"/>
    <property type="evidence" value="ECO:0007669"/>
    <property type="project" value="UniProtKB-SubCell"/>
</dbReference>
<keyword evidence="9" id="KW-0963">Cytoplasm</keyword>
<evidence type="ECO:0000256" key="6">
    <source>
        <dbReference type="ARBA" id="ARBA00022763"/>
    </source>
</evidence>
<evidence type="ECO:0000256" key="2">
    <source>
        <dbReference type="ARBA" id="ARBA00002631"/>
    </source>
</evidence>
<dbReference type="InterPro" id="IPR018085">
    <property type="entry name" value="Ura-DNA_Glyclase_AS"/>
</dbReference>
<dbReference type="NCBIfam" id="NF003592">
    <property type="entry name" value="PRK05254.1-5"/>
    <property type="match status" value="1"/>
</dbReference>
<keyword evidence="8 9" id="KW-0234">DNA repair</keyword>
<evidence type="ECO:0000313" key="13">
    <source>
        <dbReference type="EMBL" id="MTG97462.1"/>
    </source>
</evidence>
<evidence type="ECO:0000313" key="14">
    <source>
        <dbReference type="Proteomes" id="UP000438760"/>
    </source>
</evidence>
<dbReference type="FunFam" id="3.40.470.10:FF:000001">
    <property type="entry name" value="Uracil-DNA glycosylase"/>
    <property type="match status" value="1"/>
</dbReference>
<dbReference type="GO" id="GO:0097510">
    <property type="term" value="P:base-excision repair, AP site formation via deaminated base removal"/>
    <property type="evidence" value="ECO:0007669"/>
    <property type="project" value="TreeGrafter"/>
</dbReference>
<dbReference type="RefSeq" id="WP_155091509.1">
    <property type="nucleotide sequence ID" value="NZ_CP102754.1"/>
</dbReference>
<evidence type="ECO:0000256" key="5">
    <source>
        <dbReference type="ARBA" id="ARBA00018429"/>
    </source>
</evidence>
<evidence type="ECO:0000259" key="12">
    <source>
        <dbReference type="SMART" id="SM00986"/>
    </source>
</evidence>
<dbReference type="InterPro" id="IPR005122">
    <property type="entry name" value="Uracil-DNA_glycosylase-like"/>
</dbReference>
<dbReference type="EMBL" id="WMJX01000006">
    <property type="protein sequence ID" value="MTG97462.1"/>
    <property type="molecule type" value="Genomic_DNA"/>
</dbReference>
<keyword evidence="6 9" id="KW-0227">DNA damage</keyword>
<evidence type="ECO:0000256" key="10">
    <source>
        <dbReference type="PROSITE-ProRule" id="PRU10072"/>
    </source>
</evidence>
<dbReference type="SMART" id="SM00987">
    <property type="entry name" value="UreE_C"/>
    <property type="match status" value="1"/>
</dbReference>
<dbReference type="NCBIfam" id="NF003589">
    <property type="entry name" value="PRK05254.1-2"/>
    <property type="match status" value="1"/>
</dbReference>
<dbReference type="PANTHER" id="PTHR11264">
    <property type="entry name" value="URACIL-DNA GLYCOSYLASE"/>
    <property type="match status" value="1"/>
</dbReference>